<evidence type="ECO:0000256" key="1">
    <source>
        <dbReference type="SAM" id="MobiDB-lite"/>
    </source>
</evidence>
<comment type="caution">
    <text evidence="2">The sequence shown here is derived from an EMBL/GenBank/DDBJ whole genome shotgun (WGS) entry which is preliminary data.</text>
</comment>
<proteinExistence type="predicted"/>
<evidence type="ECO:0000313" key="2">
    <source>
        <dbReference type="EMBL" id="KAJ4311708.1"/>
    </source>
</evidence>
<dbReference type="AlphaFoldDB" id="A0A9W8TFU9"/>
<dbReference type="OrthoDB" id="5424149at2759"/>
<organism evidence="2 3">
    <name type="scientific">Fusarium piperis</name>
    <dbReference type="NCBI Taxonomy" id="1435070"/>
    <lineage>
        <taxon>Eukaryota</taxon>
        <taxon>Fungi</taxon>
        <taxon>Dikarya</taxon>
        <taxon>Ascomycota</taxon>
        <taxon>Pezizomycotina</taxon>
        <taxon>Sordariomycetes</taxon>
        <taxon>Hypocreomycetidae</taxon>
        <taxon>Hypocreales</taxon>
        <taxon>Nectriaceae</taxon>
        <taxon>Fusarium</taxon>
        <taxon>Fusarium solani species complex</taxon>
    </lineage>
</organism>
<feature type="compositionally biased region" description="Polar residues" evidence="1">
    <location>
        <begin position="1"/>
        <end position="18"/>
    </location>
</feature>
<accession>A0A9W8TFU9</accession>
<evidence type="ECO:0000313" key="3">
    <source>
        <dbReference type="Proteomes" id="UP001140502"/>
    </source>
</evidence>
<protein>
    <submittedName>
        <fullName evidence="2">Uncharacterized protein</fullName>
    </submittedName>
</protein>
<gene>
    <name evidence="2" type="ORF">N0V84_010305</name>
</gene>
<keyword evidence="3" id="KW-1185">Reference proteome</keyword>
<reference evidence="2" key="1">
    <citation type="submission" date="2022-10" db="EMBL/GenBank/DDBJ databases">
        <title>Tapping the CABI collections for fungal endophytes: first genome assemblies for Collariella, Neodidymelliopsis, Ascochyta clinopodiicola, Didymella pomorum, Didymosphaeria variabile, Neocosmospora piperis and Neocucurbitaria cava.</title>
        <authorList>
            <person name="Hill R."/>
        </authorList>
    </citation>
    <scope>NUCLEOTIDE SEQUENCE</scope>
    <source>
        <strain evidence="2">IMI 366586</strain>
    </source>
</reference>
<feature type="region of interest" description="Disordered" evidence="1">
    <location>
        <begin position="1"/>
        <end position="54"/>
    </location>
</feature>
<sequence>MSETHTCSQEEQSPQITQTRKRQIDSNTRRERGAQSRGTASPTESEHGRFVNRVRGAGNEATLVVETSKLLKEYDDEGYTRAFDRTFNNGLSALQPDFVEGPRMEAFNPFPVDEHVSGAVLYKDDPYSVTLPHMAGECKGPDGNMKEAELQSAYDGAALVYARNQALAYM</sequence>
<dbReference type="Proteomes" id="UP001140502">
    <property type="component" value="Unassembled WGS sequence"/>
</dbReference>
<name>A0A9W8TFU9_9HYPO</name>
<feature type="compositionally biased region" description="Basic and acidic residues" evidence="1">
    <location>
        <begin position="22"/>
        <end position="34"/>
    </location>
</feature>
<dbReference type="EMBL" id="JAPEUR010000320">
    <property type="protein sequence ID" value="KAJ4311708.1"/>
    <property type="molecule type" value="Genomic_DNA"/>
</dbReference>